<dbReference type="AlphaFoldDB" id="A0A915CS48"/>
<dbReference type="WBParaSite" id="jg11626">
    <property type="protein sequence ID" value="jg11626"/>
    <property type="gene ID" value="jg11626"/>
</dbReference>
<feature type="region of interest" description="Disordered" evidence="1">
    <location>
        <begin position="84"/>
        <end position="147"/>
    </location>
</feature>
<evidence type="ECO:0000256" key="1">
    <source>
        <dbReference type="SAM" id="MobiDB-lite"/>
    </source>
</evidence>
<name>A0A915CS48_9BILA</name>
<keyword evidence="2" id="KW-1185">Reference proteome</keyword>
<dbReference type="Proteomes" id="UP000887574">
    <property type="component" value="Unplaced"/>
</dbReference>
<feature type="compositionally biased region" description="Polar residues" evidence="1">
    <location>
        <begin position="84"/>
        <end position="95"/>
    </location>
</feature>
<feature type="compositionally biased region" description="Basic residues" evidence="1">
    <location>
        <begin position="127"/>
        <end position="147"/>
    </location>
</feature>
<reference evidence="3" key="1">
    <citation type="submission" date="2022-11" db="UniProtKB">
        <authorList>
            <consortium name="WormBaseParasite"/>
        </authorList>
    </citation>
    <scope>IDENTIFICATION</scope>
</reference>
<accession>A0A915CS48</accession>
<feature type="compositionally biased region" description="Polar residues" evidence="1">
    <location>
        <begin position="104"/>
        <end position="124"/>
    </location>
</feature>
<protein>
    <submittedName>
        <fullName evidence="3">Uncharacterized protein</fullName>
    </submittedName>
</protein>
<proteinExistence type="predicted"/>
<evidence type="ECO:0000313" key="3">
    <source>
        <dbReference type="WBParaSite" id="jg11626"/>
    </source>
</evidence>
<sequence length="147" mass="16793">MLPSNTKHAFLSFATQASSKLLLANFCRYPARLCYCCYTCICQLRARSAQSSDWRSRRRSLKLQKATLPKSLAIIRTSSIVYSQYSQGQGGNTQSSRRRWKSKAMTSSTGQAQKHGESSSTVVQGSKKYKHTNTRRMSQQRKWKNRN</sequence>
<organism evidence="2 3">
    <name type="scientific">Ditylenchus dipsaci</name>
    <dbReference type="NCBI Taxonomy" id="166011"/>
    <lineage>
        <taxon>Eukaryota</taxon>
        <taxon>Metazoa</taxon>
        <taxon>Ecdysozoa</taxon>
        <taxon>Nematoda</taxon>
        <taxon>Chromadorea</taxon>
        <taxon>Rhabditida</taxon>
        <taxon>Tylenchina</taxon>
        <taxon>Tylenchomorpha</taxon>
        <taxon>Sphaerularioidea</taxon>
        <taxon>Anguinidae</taxon>
        <taxon>Anguininae</taxon>
        <taxon>Ditylenchus</taxon>
    </lineage>
</organism>
<evidence type="ECO:0000313" key="2">
    <source>
        <dbReference type="Proteomes" id="UP000887574"/>
    </source>
</evidence>